<evidence type="ECO:0000313" key="1">
    <source>
        <dbReference type="EMBL" id="VDO98028.1"/>
    </source>
</evidence>
<dbReference type="EMBL" id="UZAM01007277">
    <property type="protein sequence ID" value="VDO98028.1"/>
    <property type="molecule type" value="Genomic_DNA"/>
</dbReference>
<organism evidence="3">
    <name type="scientific">Soboliphyme baturini</name>
    <dbReference type="NCBI Taxonomy" id="241478"/>
    <lineage>
        <taxon>Eukaryota</taxon>
        <taxon>Metazoa</taxon>
        <taxon>Ecdysozoa</taxon>
        <taxon>Nematoda</taxon>
        <taxon>Enoplea</taxon>
        <taxon>Dorylaimia</taxon>
        <taxon>Dioctophymatida</taxon>
        <taxon>Dioctophymatoidea</taxon>
        <taxon>Soboliphymatidae</taxon>
        <taxon>Soboliphyme</taxon>
    </lineage>
</organism>
<evidence type="ECO:0000313" key="2">
    <source>
        <dbReference type="Proteomes" id="UP000270296"/>
    </source>
</evidence>
<accession>A0A183IG01</accession>
<keyword evidence="2" id="KW-1185">Reference proteome</keyword>
<reference evidence="3" key="1">
    <citation type="submission" date="2016-06" db="UniProtKB">
        <authorList>
            <consortium name="WormBaseParasite"/>
        </authorList>
    </citation>
    <scope>IDENTIFICATION</scope>
</reference>
<evidence type="ECO:0000313" key="3">
    <source>
        <dbReference type="WBParaSite" id="SBAD_0000266901-mRNA-1"/>
    </source>
</evidence>
<gene>
    <name evidence="1" type="ORF">SBAD_LOCUS2545</name>
</gene>
<protein>
    <submittedName>
        <fullName evidence="1 3">Uncharacterized protein</fullName>
    </submittedName>
</protein>
<dbReference type="Proteomes" id="UP000270296">
    <property type="component" value="Unassembled WGS sequence"/>
</dbReference>
<proteinExistence type="predicted"/>
<sequence length="110" mass="12810">MRSSSFTLHSSPPFRAFEPYALLRSFSNRSVAKSDSFEKETDHEHVADGFWLCVDASKWNNDAVDEPNFALIPEDRRLALLLRLAGQRPLDIWILHRIHENMLRLFDPET</sequence>
<dbReference type="WBParaSite" id="SBAD_0000266901-mRNA-1">
    <property type="protein sequence ID" value="SBAD_0000266901-mRNA-1"/>
    <property type="gene ID" value="SBAD_0000266901"/>
</dbReference>
<dbReference type="AlphaFoldDB" id="A0A183IG01"/>
<reference evidence="1 2" key="2">
    <citation type="submission" date="2018-11" db="EMBL/GenBank/DDBJ databases">
        <authorList>
            <consortium name="Pathogen Informatics"/>
        </authorList>
    </citation>
    <scope>NUCLEOTIDE SEQUENCE [LARGE SCALE GENOMIC DNA]</scope>
</reference>
<name>A0A183IG01_9BILA</name>